<dbReference type="Proteomes" id="UP000298138">
    <property type="component" value="Unassembled WGS sequence"/>
</dbReference>
<name>A0A4S2N7X8_9PEZI</name>
<gene>
    <name evidence="5" type="ORF">EX30DRAFT_361298</name>
</gene>
<dbReference type="STRING" id="341454.A0A4S2N7X8"/>
<dbReference type="PROSITE" id="PS00194">
    <property type="entry name" value="THIOREDOXIN_1"/>
    <property type="match status" value="1"/>
</dbReference>
<dbReference type="PROSITE" id="PS51352">
    <property type="entry name" value="THIOREDOXIN_2"/>
    <property type="match status" value="1"/>
</dbReference>
<protein>
    <submittedName>
        <fullName evidence="5">Thioredoxin-domain-containing protein</fullName>
    </submittedName>
</protein>
<comment type="similarity">
    <text evidence="1">Belongs to the thioredoxin family.</text>
</comment>
<organism evidence="5 6">
    <name type="scientific">Ascodesmis nigricans</name>
    <dbReference type="NCBI Taxonomy" id="341454"/>
    <lineage>
        <taxon>Eukaryota</taxon>
        <taxon>Fungi</taxon>
        <taxon>Dikarya</taxon>
        <taxon>Ascomycota</taxon>
        <taxon>Pezizomycotina</taxon>
        <taxon>Pezizomycetes</taxon>
        <taxon>Pezizales</taxon>
        <taxon>Ascodesmidaceae</taxon>
        <taxon>Ascodesmis</taxon>
    </lineage>
</organism>
<dbReference type="InParanoid" id="A0A4S2N7X8"/>
<dbReference type="InterPro" id="IPR013766">
    <property type="entry name" value="Thioredoxin_domain"/>
</dbReference>
<dbReference type="AlphaFoldDB" id="A0A4S2N7X8"/>
<dbReference type="InterPro" id="IPR017937">
    <property type="entry name" value="Thioredoxin_CS"/>
</dbReference>
<accession>A0A4S2N7X8</accession>
<keyword evidence="2" id="KW-1015">Disulfide bond</keyword>
<evidence type="ECO:0000259" key="4">
    <source>
        <dbReference type="PROSITE" id="PS51352"/>
    </source>
</evidence>
<dbReference type="PANTHER" id="PTHR46115">
    <property type="entry name" value="THIOREDOXIN-LIKE PROTEIN 1"/>
    <property type="match status" value="1"/>
</dbReference>
<dbReference type="SUPFAM" id="SSF52833">
    <property type="entry name" value="Thioredoxin-like"/>
    <property type="match status" value="1"/>
</dbReference>
<dbReference type="EMBL" id="ML220112">
    <property type="protein sequence ID" value="TGZ85468.1"/>
    <property type="molecule type" value="Genomic_DNA"/>
</dbReference>
<proteinExistence type="inferred from homology"/>
<evidence type="ECO:0000256" key="1">
    <source>
        <dbReference type="ARBA" id="ARBA00008987"/>
    </source>
</evidence>
<dbReference type="Gene3D" id="3.40.30.10">
    <property type="entry name" value="Glutaredoxin"/>
    <property type="match status" value="1"/>
</dbReference>
<evidence type="ECO:0000313" key="5">
    <source>
        <dbReference type="EMBL" id="TGZ85468.1"/>
    </source>
</evidence>
<evidence type="ECO:0000256" key="2">
    <source>
        <dbReference type="ARBA" id="ARBA00023157"/>
    </source>
</evidence>
<dbReference type="PRINTS" id="PR00421">
    <property type="entry name" value="THIOREDOXIN"/>
</dbReference>
<feature type="region of interest" description="Disordered" evidence="3">
    <location>
        <begin position="190"/>
        <end position="212"/>
    </location>
</feature>
<dbReference type="OrthoDB" id="19690at2759"/>
<reference evidence="5 6" key="1">
    <citation type="submission" date="2019-04" db="EMBL/GenBank/DDBJ databases">
        <title>Comparative genomics and transcriptomics to analyze fruiting body development in filamentous ascomycetes.</title>
        <authorList>
            <consortium name="DOE Joint Genome Institute"/>
            <person name="Lutkenhaus R."/>
            <person name="Traeger S."/>
            <person name="Breuer J."/>
            <person name="Kuo A."/>
            <person name="Lipzen A."/>
            <person name="Pangilinan J."/>
            <person name="Dilworth D."/>
            <person name="Sandor L."/>
            <person name="Poggeler S."/>
            <person name="Barry K."/>
            <person name="Grigoriev I.V."/>
            <person name="Nowrousian M."/>
        </authorList>
    </citation>
    <scope>NUCLEOTIDE SEQUENCE [LARGE SCALE GENOMIC DNA]</scope>
    <source>
        <strain evidence="5 6">CBS 389.68</strain>
    </source>
</reference>
<sequence length="212" mass="22492">MATKYVNITSPSQLSTLQSKNTVVVIDFHATWCGPCKVIAPIFESLALKYASPGKVVFAKCDVDSCQEVAQQFSVRAMPTFVIIKNRSEVDRIQGADRSALTAAVERHVKDIKPTDGFANVGKGYTLGSSPSSPPPPTASGRVYMRNGEITSNLPLGVSLGHLGNTVTRFLALYLTSLFSIDPIPSAASSPYAVGGRAQGPAAPRPGRRLGQ</sequence>
<evidence type="ECO:0000256" key="3">
    <source>
        <dbReference type="SAM" id="MobiDB-lite"/>
    </source>
</evidence>
<evidence type="ECO:0000313" key="6">
    <source>
        <dbReference type="Proteomes" id="UP000298138"/>
    </source>
</evidence>
<dbReference type="CDD" id="cd02947">
    <property type="entry name" value="TRX_family"/>
    <property type="match status" value="1"/>
</dbReference>
<dbReference type="InterPro" id="IPR036249">
    <property type="entry name" value="Thioredoxin-like_sf"/>
</dbReference>
<keyword evidence="6" id="KW-1185">Reference proteome</keyword>
<dbReference type="Pfam" id="PF00085">
    <property type="entry name" value="Thioredoxin"/>
    <property type="match status" value="1"/>
</dbReference>
<feature type="domain" description="Thioredoxin" evidence="4">
    <location>
        <begin position="1"/>
        <end position="110"/>
    </location>
</feature>